<evidence type="ECO:0000313" key="2">
    <source>
        <dbReference type="Proteomes" id="UP001320148"/>
    </source>
</evidence>
<sequence>MDEAQKSMEEFQISREELLKLWGKVKDQNIEGLSEIESFYAGIIKNHEAMFIKEVDGVANPEAHEYEPEQGVNPYLHILLHGLVETQVIRKQPIEVIQFVNAMKKRDLAEHAIHHLLCAIFFPLILEGRNRGGETDMAKYATLLKQLKTKKPEKIDAFLDKKFHQTIS</sequence>
<proteinExistence type="predicted"/>
<dbReference type="InterPro" id="IPR014993">
    <property type="entry name" value="DUF1841"/>
</dbReference>
<dbReference type="Pfam" id="PF08897">
    <property type="entry name" value="DUF1841"/>
    <property type="match status" value="1"/>
</dbReference>
<protein>
    <recommendedName>
        <fullName evidence="3">DUF1841 family protein</fullName>
    </recommendedName>
</protein>
<keyword evidence="2" id="KW-1185">Reference proteome</keyword>
<accession>A0ABM7PI21</accession>
<reference evidence="1 2" key="1">
    <citation type="submission" date="2021-02" db="EMBL/GenBank/DDBJ databases">
        <title>Complete genome of Desulfoluna sp. strain ASN36.</title>
        <authorList>
            <person name="Takahashi A."/>
            <person name="Kojima H."/>
            <person name="Fukui M."/>
        </authorList>
    </citation>
    <scope>NUCLEOTIDE SEQUENCE [LARGE SCALE GENOMIC DNA]</scope>
    <source>
        <strain evidence="1 2">ASN36</strain>
    </source>
</reference>
<name>A0ABM7PI21_9BACT</name>
<evidence type="ECO:0000313" key="1">
    <source>
        <dbReference type="EMBL" id="BCS96820.1"/>
    </source>
</evidence>
<dbReference type="Proteomes" id="UP001320148">
    <property type="component" value="Chromosome"/>
</dbReference>
<dbReference type="EMBL" id="AP024488">
    <property type="protein sequence ID" value="BCS96820.1"/>
    <property type="molecule type" value="Genomic_DNA"/>
</dbReference>
<gene>
    <name evidence="1" type="ORF">DSLASN_24520</name>
</gene>
<evidence type="ECO:0008006" key="3">
    <source>
        <dbReference type="Google" id="ProtNLM"/>
    </source>
</evidence>
<organism evidence="1 2">
    <name type="scientific">Desulfoluna limicola</name>
    <dbReference type="NCBI Taxonomy" id="2810562"/>
    <lineage>
        <taxon>Bacteria</taxon>
        <taxon>Pseudomonadati</taxon>
        <taxon>Thermodesulfobacteriota</taxon>
        <taxon>Desulfobacteria</taxon>
        <taxon>Desulfobacterales</taxon>
        <taxon>Desulfolunaceae</taxon>
        <taxon>Desulfoluna</taxon>
    </lineage>
</organism>
<dbReference type="RefSeq" id="WP_236893101.1">
    <property type="nucleotide sequence ID" value="NZ_AP024488.1"/>
</dbReference>